<dbReference type="RefSeq" id="XP_025999786.1">
    <property type="nucleotide sequence ID" value="XM_026144001.1"/>
</dbReference>
<dbReference type="Gene3D" id="1.10.287.210">
    <property type="match status" value="1"/>
</dbReference>
<keyword evidence="2" id="KW-0812">Transmembrane</keyword>
<dbReference type="AlphaFoldDB" id="A0AAX7TDU1"/>
<dbReference type="GeneID" id="113007434"/>
<evidence type="ECO:0008006" key="5">
    <source>
        <dbReference type="Google" id="ProtNLM"/>
    </source>
</evidence>
<organism evidence="3 4">
    <name type="scientific">Astatotilapia calliptera</name>
    <name type="common">Eastern happy</name>
    <name type="synonym">Chromis callipterus</name>
    <dbReference type="NCBI Taxonomy" id="8154"/>
    <lineage>
        <taxon>Eukaryota</taxon>
        <taxon>Metazoa</taxon>
        <taxon>Chordata</taxon>
        <taxon>Craniata</taxon>
        <taxon>Vertebrata</taxon>
        <taxon>Euteleostomi</taxon>
        <taxon>Actinopterygii</taxon>
        <taxon>Neopterygii</taxon>
        <taxon>Teleostei</taxon>
        <taxon>Neoteleostei</taxon>
        <taxon>Acanthomorphata</taxon>
        <taxon>Ovalentaria</taxon>
        <taxon>Cichlomorphae</taxon>
        <taxon>Cichliformes</taxon>
        <taxon>Cichlidae</taxon>
        <taxon>African cichlids</taxon>
        <taxon>Pseudocrenilabrinae</taxon>
        <taxon>Haplochromini</taxon>
        <taxon>Astatotilapia</taxon>
    </lineage>
</organism>
<name>A0AAX7TDU1_ASTCA</name>
<proteinExistence type="predicted"/>
<reference evidence="3" key="3">
    <citation type="submission" date="2025-05" db="UniProtKB">
        <authorList>
            <consortium name="Ensembl"/>
        </authorList>
    </citation>
    <scope>IDENTIFICATION</scope>
</reference>
<dbReference type="Pfam" id="PF00429">
    <property type="entry name" value="TLV_coat"/>
    <property type="match status" value="1"/>
</dbReference>
<dbReference type="PANTHER" id="PTHR10424">
    <property type="entry name" value="VIRAL ENVELOPE PROTEIN"/>
    <property type="match status" value="1"/>
</dbReference>
<dbReference type="Ensembl" id="ENSACLT00000051054.1">
    <property type="protein sequence ID" value="ENSACLP00000045529.1"/>
    <property type="gene ID" value="ENSACLG00000034626.1"/>
</dbReference>
<dbReference type="Proteomes" id="UP000265100">
    <property type="component" value="Chromosome 16"/>
</dbReference>
<evidence type="ECO:0000256" key="2">
    <source>
        <dbReference type="SAM" id="Phobius"/>
    </source>
</evidence>
<dbReference type="SUPFAM" id="SSF58069">
    <property type="entry name" value="Virus ectodomain"/>
    <property type="match status" value="1"/>
</dbReference>
<evidence type="ECO:0000256" key="1">
    <source>
        <dbReference type="SAM" id="MobiDB-lite"/>
    </source>
</evidence>
<dbReference type="Ensembl" id="ENSACLT00000094465.1">
    <property type="protein sequence ID" value="ENSACLP00000055089.1"/>
    <property type="gene ID" value="ENSACLG00000034626.1"/>
</dbReference>
<feature type="transmembrane region" description="Helical" evidence="2">
    <location>
        <begin position="452"/>
        <end position="474"/>
    </location>
</feature>
<dbReference type="Ensembl" id="ENSACLT00000089038.1">
    <property type="protein sequence ID" value="ENSACLP00000067138.1"/>
    <property type="gene ID" value="ENSACLG00000034626.1"/>
</dbReference>
<feature type="region of interest" description="Disordered" evidence="1">
    <location>
        <begin position="1"/>
        <end position="22"/>
    </location>
</feature>
<accession>A0AAX7TDU1</accession>
<reference evidence="3 4" key="2">
    <citation type="submission" date="2023-03" db="EMBL/GenBank/DDBJ databases">
        <authorList>
            <consortium name="Wellcome Sanger Institute Data Sharing"/>
        </authorList>
    </citation>
    <scope>NUCLEOTIDE SEQUENCE [LARGE SCALE GENOMIC DNA]</scope>
</reference>
<feature type="transmembrane region" description="Helical" evidence="2">
    <location>
        <begin position="42"/>
        <end position="63"/>
    </location>
</feature>
<evidence type="ECO:0000313" key="4">
    <source>
        <dbReference type="Proteomes" id="UP000265100"/>
    </source>
</evidence>
<keyword evidence="2" id="KW-0472">Membrane</keyword>
<protein>
    <recommendedName>
        <fullName evidence="5">Envelope glycoprotein</fullName>
    </recommendedName>
</protein>
<dbReference type="RefSeq" id="XP_025999785.1">
    <property type="nucleotide sequence ID" value="XM_026144000.1"/>
</dbReference>
<dbReference type="RefSeq" id="XP_025999783.1">
    <property type="nucleotide sequence ID" value="XM_026143998.1"/>
</dbReference>
<dbReference type="Ensembl" id="ENSACLT00000051832.1">
    <property type="protein sequence ID" value="ENSACLP00000067808.1"/>
    <property type="gene ID" value="ENSACLG00000034626.1"/>
</dbReference>
<sequence length="526" mass="60376">MTTPGTPRMQRASMMSLEEEEPPAPAPKLLCLSACHFQRKRFMCRLICLVAGVILGVMLLWLIPGGARRITPTIPRLKRWTHDNSHLTEMTQDHIHPWMNNAWYRYLHNTIDEKECYVCSHMPSTSVYPTIYGRKMDSHVQSECAASFASIGRQHFTISMTASLLGAKGLSKDGICDDKFWVDMTVKNRNASVPFPVFMTHTETWHPLCFYQASAQGRHPLGHTDNCNTTYGGVGYGTVNLNQQVNGTYWVQGMAWLCGQRAYFMLPPNWSGCCAPIFISDHTFKISVYNKTRVRRHIEIKPHDSILGTDVPEEFKLWNTGDKVMHALFPWTGVGKHALRIETLDYRFGLFLNASSRIDKSQNEEIDAIRITVMQHRVALDLILAEKGGLCVLFNKTCCTYIPDNIHSLNMTNALNVLRQLRDAQQQDYVTDEHGWWDWLLSGSWKSLLIKGLLALCTVMFLFCIFAACIIPCLRRMVMSMFNRTLGNFVLIQRDMEDPFRQYDMLTRETREENVYDNLNHNRADV</sequence>
<dbReference type="GeneTree" id="ENSGT00530000064449"/>
<keyword evidence="2" id="KW-1133">Transmembrane helix</keyword>
<dbReference type="Ensembl" id="ENSACLT00000094882.1">
    <property type="protein sequence ID" value="ENSACLP00000067702.1"/>
    <property type="gene ID" value="ENSACLG00000034626.1"/>
</dbReference>
<evidence type="ECO:0000313" key="3">
    <source>
        <dbReference type="Ensembl" id="ENSACLP00000055089.1"/>
    </source>
</evidence>
<dbReference type="InterPro" id="IPR018154">
    <property type="entry name" value="TLV/ENV_coat_polyprotein"/>
</dbReference>
<keyword evidence="4" id="KW-1185">Reference proteome</keyword>
<reference evidence="3 4" key="1">
    <citation type="submission" date="2018-05" db="EMBL/GenBank/DDBJ databases">
        <authorList>
            <person name="Datahose"/>
        </authorList>
    </citation>
    <scope>NUCLEOTIDE SEQUENCE</scope>
</reference>